<dbReference type="SUPFAM" id="SSF51182">
    <property type="entry name" value="RmlC-like cupins"/>
    <property type="match status" value="1"/>
</dbReference>
<name>A0ABW4XNH1_9GAMM</name>
<proteinExistence type="predicted"/>
<dbReference type="Gene3D" id="2.60.120.10">
    <property type="entry name" value="Jelly Rolls"/>
    <property type="match status" value="1"/>
</dbReference>
<dbReference type="InterPro" id="IPR011051">
    <property type="entry name" value="RmlC_Cupin_sf"/>
</dbReference>
<dbReference type="CDD" id="cd20301">
    <property type="entry name" value="cupin_ChrR"/>
    <property type="match status" value="1"/>
</dbReference>
<organism evidence="3 4">
    <name type="scientific">Corallincola platygyrae</name>
    <dbReference type="NCBI Taxonomy" id="1193278"/>
    <lineage>
        <taxon>Bacteria</taxon>
        <taxon>Pseudomonadati</taxon>
        <taxon>Pseudomonadota</taxon>
        <taxon>Gammaproteobacteria</taxon>
        <taxon>Alteromonadales</taxon>
        <taxon>Psychromonadaceae</taxon>
        <taxon>Corallincola</taxon>
    </lineage>
</organism>
<dbReference type="Proteomes" id="UP001597380">
    <property type="component" value="Unassembled WGS sequence"/>
</dbReference>
<dbReference type="RefSeq" id="WP_345338908.1">
    <property type="nucleotide sequence ID" value="NZ_BAABLI010000008.1"/>
</dbReference>
<sequence length="228" mass="25169">MSLIKHHPTTELLQQFANGTTSPALSLAVSAHVDMCPHCQRALDVIEAELAQAWSLKEEPALQTQESALPDEFSQMFDAIVAEPAERMVETKPVSTSIALGDRQFILPRALQRFTDVKGKWLHLGKLARASLPLDDEAKASFIYIEGDGQIPEHTHGGVEWTLVLDGSFSDEEGKYNAGDFIRCDGSHKHSPRTEMGEDCLCFAVVEAPLHFTSGLSRLLNPIARFMQ</sequence>
<dbReference type="InterPro" id="IPR012807">
    <property type="entry name" value="Anti-sigma_ChrR"/>
</dbReference>
<dbReference type="EMBL" id="JBHUHT010000012">
    <property type="protein sequence ID" value="MFD2096699.1"/>
    <property type="molecule type" value="Genomic_DNA"/>
</dbReference>
<reference evidence="4" key="1">
    <citation type="journal article" date="2019" name="Int. J. Syst. Evol. Microbiol.">
        <title>The Global Catalogue of Microorganisms (GCM) 10K type strain sequencing project: providing services to taxonomists for standard genome sequencing and annotation.</title>
        <authorList>
            <consortium name="The Broad Institute Genomics Platform"/>
            <consortium name="The Broad Institute Genome Sequencing Center for Infectious Disease"/>
            <person name="Wu L."/>
            <person name="Ma J."/>
        </authorList>
    </citation>
    <scope>NUCLEOTIDE SEQUENCE [LARGE SCALE GENOMIC DNA]</scope>
    <source>
        <strain evidence="4">CGMCC 1.10992</strain>
    </source>
</reference>
<dbReference type="InterPro" id="IPR014710">
    <property type="entry name" value="RmlC-like_jellyroll"/>
</dbReference>
<feature type="domain" description="Putative zinc-finger" evidence="2">
    <location>
        <begin position="10"/>
        <end position="40"/>
    </location>
</feature>
<dbReference type="InterPro" id="IPR025979">
    <property type="entry name" value="ChrR-like_cupin_dom"/>
</dbReference>
<dbReference type="Gene3D" id="1.10.10.1320">
    <property type="entry name" value="Anti-sigma factor, zinc-finger domain"/>
    <property type="match status" value="1"/>
</dbReference>
<accession>A0ABW4XNH1</accession>
<feature type="domain" description="ChrR-like cupin" evidence="1">
    <location>
        <begin position="139"/>
        <end position="204"/>
    </location>
</feature>
<dbReference type="Pfam" id="PF12973">
    <property type="entry name" value="Cupin_7"/>
    <property type="match status" value="1"/>
</dbReference>
<dbReference type="InterPro" id="IPR041916">
    <property type="entry name" value="Anti_sigma_zinc_sf"/>
</dbReference>
<evidence type="ECO:0000259" key="1">
    <source>
        <dbReference type="Pfam" id="PF12973"/>
    </source>
</evidence>
<evidence type="ECO:0000259" key="2">
    <source>
        <dbReference type="Pfam" id="PF13490"/>
    </source>
</evidence>
<dbReference type="Pfam" id="PF13490">
    <property type="entry name" value="zf-HC2"/>
    <property type="match status" value="1"/>
</dbReference>
<evidence type="ECO:0000313" key="4">
    <source>
        <dbReference type="Proteomes" id="UP001597380"/>
    </source>
</evidence>
<dbReference type="NCBIfam" id="TIGR02451">
    <property type="entry name" value="anti_sig_ChrR"/>
    <property type="match status" value="1"/>
</dbReference>
<comment type="caution">
    <text evidence="3">The sequence shown here is derived from an EMBL/GenBank/DDBJ whole genome shotgun (WGS) entry which is preliminary data.</text>
</comment>
<protein>
    <submittedName>
        <fullName evidence="3">ChrR family anti-sigma-E factor</fullName>
    </submittedName>
</protein>
<gene>
    <name evidence="3" type="ORF">ACFSJ3_11945</name>
</gene>
<dbReference type="InterPro" id="IPR027383">
    <property type="entry name" value="Znf_put"/>
</dbReference>
<keyword evidence="4" id="KW-1185">Reference proteome</keyword>
<evidence type="ECO:0000313" key="3">
    <source>
        <dbReference type="EMBL" id="MFD2096699.1"/>
    </source>
</evidence>